<keyword evidence="1" id="KW-0614">Plasmid</keyword>
<organism evidence="1 2">
    <name type="scientific">Nostoc flagelliforme CCNUN1</name>
    <dbReference type="NCBI Taxonomy" id="2038116"/>
    <lineage>
        <taxon>Bacteria</taxon>
        <taxon>Bacillati</taxon>
        <taxon>Cyanobacteriota</taxon>
        <taxon>Cyanophyceae</taxon>
        <taxon>Nostocales</taxon>
        <taxon>Nostocaceae</taxon>
        <taxon>Nostoc</taxon>
    </lineage>
</organism>
<reference evidence="1 2" key="1">
    <citation type="submission" date="2017-11" db="EMBL/GenBank/DDBJ databases">
        <title>Complete genome of a free-living desiccation-tolerant cyanobacterium and its photosynthetic adaptation to extreme terrestrial habitat.</title>
        <authorList>
            <person name="Shang J."/>
        </authorList>
    </citation>
    <scope>NUCLEOTIDE SEQUENCE [LARGE SCALE GENOMIC DNA]</scope>
    <source>
        <strain evidence="1 2">CCNUN1</strain>
        <plasmid evidence="2">pnfsy07</plasmid>
    </source>
</reference>
<geneLocation type="plasmid" evidence="2">
    <name>pnfsy07</name>
</geneLocation>
<dbReference type="EMBL" id="CP024792">
    <property type="protein sequence ID" value="AUB43911.1"/>
    <property type="molecule type" value="Genomic_DNA"/>
</dbReference>
<protein>
    <submittedName>
        <fullName evidence="1">Uncharacterized protein</fullName>
    </submittedName>
</protein>
<evidence type="ECO:0000313" key="1">
    <source>
        <dbReference type="EMBL" id="AUB43911.1"/>
    </source>
</evidence>
<accession>A0A2K8T8C4</accession>
<dbReference type="AlphaFoldDB" id="A0A2K8T8C4"/>
<evidence type="ECO:0000313" key="2">
    <source>
        <dbReference type="Proteomes" id="UP000232003"/>
    </source>
</evidence>
<dbReference type="KEGG" id="nfl:COO91_10120"/>
<sequence>MELPYTSTLLLLHTRIFSTKQQVISLCNFSELSNEQLFTL</sequence>
<proteinExistence type="predicted"/>
<name>A0A2K8T8C4_9NOSO</name>
<gene>
    <name evidence="1" type="ORF">COO91_10120</name>
</gene>
<keyword evidence="2" id="KW-1185">Reference proteome</keyword>
<dbReference type="Proteomes" id="UP000232003">
    <property type="component" value="Plasmid pNFSY07"/>
</dbReference>